<name>A0A8J4VER6_9ROSI</name>
<dbReference type="PANTHER" id="PTHR43725:SF15">
    <property type="entry name" value="BIFUNCTIONAL UDP-GLUCOSE 4-EPIMERASE AND UDP-XYLOSE 4-EPIMERASE 1"/>
    <property type="match status" value="1"/>
</dbReference>
<proteinExistence type="predicted"/>
<dbReference type="AlphaFoldDB" id="A0A8J4VER6"/>
<evidence type="ECO:0000313" key="1">
    <source>
        <dbReference type="EMBL" id="KAF3952600.1"/>
    </source>
</evidence>
<dbReference type="OrthoDB" id="1746651at2759"/>
<comment type="caution">
    <text evidence="1">The sequence shown here is derived from an EMBL/GenBank/DDBJ whole genome shotgun (WGS) entry which is preliminary data.</text>
</comment>
<dbReference type="Gene3D" id="3.90.1420.10">
    <property type="entry name" value="Rubisco LSMT, substrate-binding domain"/>
    <property type="match status" value="1"/>
</dbReference>
<dbReference type="GO" id="GO:0005996">
    <property type="term" value="P:monosaccharide metabolic process"/>
    <property type="evidence" value="ECO:0007669"/>
    <property type="project" value="TreeGrafter"/>
</dbReference>
<dbReference type="FunFam" id="3.90.1420.10:FF:000006">
    <property type="entry name" value="SET domain-containing protein"/>
    <property type="match status" value="1"/>
</dbReference>
<accession>A0A8J4VER6</accession>
<evidence type="ECO:0000313" key="2">
    <source>
        <dbReference type="Proteomes" id="UP000737018"/>
    </source>
</evidence>
<dbReference type="EMBL" id="JRKL02004440">
    <property type="protein sequence ID" value="KAF3952600.1"/>
    <property type="molecule type" value="Genomic_DNA"/>
</dbReference>
<sequence>MDSRQSGPSPPPLCPITEKTILVIEGASCIGFHTVVQLLNEGFRVSIIDDLDNSVTEAVHRVSDLFGPKRSQNLEFHLGDLRNKDLEKLFSQTQTVDRTKWVGAFHKKQDFIDVVEPPLSDKVKETDDNFAIVLELSEDDPHFDKKKKLLQNKGFNPKEQVYLKSSSGPDWISTTLKVMLQIARIIQLDEIELYFGEDDACSSVEYYSPRNEVEALNSILLLLDISVSSGMCMQMNVLQELPEAIIGMIRDFGDKNSVKTTILENHSCGKEECLLQWGENNGIRTRLQIACKSSQL</sequence>
<organism evidence="1 2">
    <name type="scientific">Castanea mollissima</name>
    <name type="common">Chinese chestnut</name>
    <dbReference type="NCBI Taxonomy" id="60419"/>
    <lineage>
        <taxon>Eukaryota</taxon>
        <taxon>Viridiplantae</taxon>
        <taxon>Streptophyta</taxon>
        <taxon>Embryophyta</taxon>
        <taxon>Tracheophyta</taxon>
        <taxon>Spermatophyta</taxon>
        <taxon>Magnoliopsida</taxon>
        <taxon>eudicotyledons</taxon>
        <taxon>Gunneridae</taxon>
        <taxon>Pentapetalae</taxon>
        <taxon>rosids</taxon>
        <taxon>fabids</taxon>
        <taxon>Fagales</taxon>
        <taxon>Fagaceae</taxon>
        <taxon>Castanea</taxon>
    </lineage>
</organism>
<dbReference type="Proteomes" id="UP000737018">
    <property type="component" value="Unassembled WGS sequence"/>
</dbReference>
<dbReference type="GO" id="GO:0005829">
    <property type="term" value="C:cytosol"/>
    <property type="evidence" value="ECO:0007669"/>
    <property type="project" value="TreeGrafter"/>
</dbReference>
<dbReference type="GO" id="GO:0003978">
    <property type="term" value="F:UDP-glucose 4-epimerase activity"/>
    <property type="evidence" value="ECO:0007669"/>
    <property type="project" value="TreeGrafter"/>
</dbReference>
<gene>
    <name evidence="1" type="ORF">CMV_021865</name>
</gene>
<dbReference type="PANTHER" id="PTHR43725">
    <property type="entry name" value="UDP-GLUCOSE 4-EPIMERASE"/>
    <property type="match status" value="1"/>
</dbReference>
<protein>
    <submittedName>
        <fullName evidence="1">Uncharacterized protein</fullName>
    </submittedName>
</protein>
<dbReference type="InterPro" id="IPR036291">
    <property type="entry name" value="NAD(P)-bd_dom_sf"/>
</dbReference>
<dbReference type="SUPFAM" id="SSF51735">
    <property type="entry name" value="NAD(P)-binding Rossmann-fold domains"/>
    <property type="match status" value="1"/>
</dbReference>
<reference evidence="1" key="1">
    <citation type="submission" date="2020-03" db="EMBL/GenBank/DDBJ databases">
        <title>Castanea mollissima Vanexum genome sequencing.</title>
        <authorList>
            <person name="Staton M."/>
        </authorList>
    </citation>
    <scope>NUCLEOTIDE SEQUENCE</scope>
    <source>
        <tissue evidence="1">Leaf</tissue>
    </source>
</reference>
<keyword evidence="2" id="KW-1185">Reference proteome</keyword>
<dbReference type="InterPro" id="IPR036464">
    <property type="entry name" value="Rubisco_LSMT_subst-bd_sf"/>
</dbReference>
<dbReference type="Gene3D" id="3.40.50.720">
    <property type="entry name" value="NAD(P)-binding Rossmann-like Domain"/>
    <property type="match status" value="1"/>
</dbReference>